<keyword evidence="1" id="KW-0812">Transmembrane</keyword>
<reference evidence="2 3" key="1">
    <citation type="submission" date="2015-07" db="EMBL/GenBank/DDBJ databases">
        <title>The genome of Habropoda laboriosa.</title>
        <authorList>
            <person name="Pan H."/>
            <person name="Kapheim K."/>
        </authorList>
    </citation>
    <scope>NUCLEOTIDE SEQUENCE [LARGE SCALE GENOMIC DNA]</scope>
    <source>
        <strain evidence="2">0110345459</strain>
    </source>
</reference>
<dbReference type="STRING" id="597456.A0A0L7QZV4"/>
<dbReference type="Proteomes" id="UP000053825">
    <property type="component" value="Unassembled WGS sequence"/>
</dbReference>
<feature type="transmembrane region" description="Helical" evidence="1">
    <location>
        <begin position="30"/>
        <end position="52"/>
    </location>
</feature>
<keyword evidence="1" id="KW-0472">Membrane</keyword>
<dbReference type="AlphaFoldDB" id="A0A0L7QZV4"/>
<dbReference type="EMBL" id="KQ414675">
    <property type="protein sequence ID" value="KOC64123.1"/>
    <property type="molecule type" value="Genomic_DNA"/>
</dbReference>
<evidence type="ECO:0000313" key="2">
    <source>
        <dbReference type="EMBL" id="KOC64123.1"/>
    </source>
</evidence>
<gene>
    <name evidence="2" type="ORF">WH47_01691</name>
</gene>
<keyword evidence="3" id="KW-1185">Reference proteome</keyword>
<evidence type="ECO:0000256" key="1">
    <source>
        <dbReference type="SAM" id="Phobius"/>
    </source>
</evidence>
<sequence>MHFRRSLPAIATKKFEASIQSLSSITHSYAIMPIVSASGQLFSPLYIVSFGLRCNLKKSMKHFKNWFEEIFLRNTESPGSLKQLLPKHKQIAVLNIPKKITDLSQAFGCII</sequence>
<organism evidence="2 3">
    <name type="scientific">Habropoda laboriosa</name>
    <dbReference type="NCBI Taxonomy" id="597456"/>
    <lineage>
        <taxon>Eukaryota</taxon>
        <taxon>Metazoa</taxon>
        <taxon>Ecdysozoa</taxon>
        <taxon>Arthropoda</taxon>
        <taxon>Hexapoda</taxon>
        <taxon>Insecta</taxon>
        <taxon>Pterygota</taxon>
        <taxon>Neoptera</taxon>
        <taxon>Endopterygota</taxon>
        <taxon>Hymenoptera</taxon>
        <taxon>Apocrita</taxon>
        <taxon>Aculeata</taxon>
        <taxon>Apoidea</taxon>
        <taxon>Anthophila</taxon>
        <taxon>Apidae</taxon>
        <taxon>Habropoda</taxon>
    </lineage>
</organism>
<proteinExistence type="predicted"/>
<name>A0A0L7QZV4_9HYME</name>
<protein>
    <submittedName>
        <fullName evidence="2">Uncharacterized protein</fullName>
    </submittedName>
</protein>
<accession>A0A0L7QZV4</accession>
<keyword evidence="1" id="KW-1133">Transmembrane helix</keyword>
<evidence type="ECO:0000313" key="3">
    <source>
        <dbReference type="Proteomes" id="UP000053825"/>
    </source>
</evidence>